<dbReference type="EMBL" id="JAXCGZ010009615">
    <property type="protein sequence ID" value="KAK7076577.1"/>
    <property type="molecule type" value="Genomic_DNA"/>
</dbReference>
<keyword evidence="5 6" id="KW-0143">Chaperone</keyword>
<evidence type="ECO:0000256" key="6">
    <source>
        <dbReference type="RuleBase" id="RU368039"/>
    </source>
</evidence>
<dbReference type="GO" id="GO:0006105">
    <property type="term" value="P:succinate metabolic process"/>
    <property type="evidence" value="ECO:0007669"/>
    <property type="project" value="TreeGrafter"/>
</dbReference>
<dbReference type="AlphaFoldDB" id="A0AAN8X4U7"/>
<gene>
    <name evidence="7" type="primary">ACN9</name>
    <name evidence="7" type="ORF">SK128_004761</name>
</gene>
<accession>A0AAN8X4U7</accession>
<dbReference type="GO" id="GO:0005759">
    <property type="term" value="C:mitochondrial matrix"/>
    <property type="evidence" value="ECO:0007669"/>
    <property type="project" value="UniProtKB-SubCell"/>
</dbReference>
<keyword evidence="4 6" id="KW-0496">Mitochondrion</keyword>
<name>A0AAN8X4U7_HALRR</name>
<dbReference type="PANTHER" id="PTHR13137">
    <property type="entry name" value="DC11 ACN9 HOMOLOG"/>
    <property type="match status" value="1"/>
</dbReference>
<keyword evidence="3" id="KW-0809">Transit peptide</keyword>
<evidence type="ECO:0000256" key="5">
    <source>
        <dbReference type="ARBA" id="ARBA00023186"/>
    </source>
</evidence>
<evidence type="ECO:0000256" key="3">
    <source>
        <dbReference type="ARBA" id="ARBA00022946"/>
    </source>
</evidence>
<sequence>MGGVKAAQQAFTHHQRVRLLYKTVLKLHRGLPLELQALGDQYARDEFKRHKEADTEQAKTFMVEWTNYAISIAKQLGVRGAHTAKDLGSQLSDTDLEKFSDEQIYQLYELHEAATAQKKKEENTPKS</sequence>
<organism evidence="7 8">
    <name type="scientific">Halocaridina rubra</name>
    <name type="common">Hawaiian red shrimp</name>
    <dbReference type="NCBI Taxonomy" id="373956"/>
    <lineage>
        <taxon>Eukaryota</taxon>
        <taxon>Metazoa</taxon>
        <taxon>Ecdysozoa</taxon>
        <taxon>Arthropoda</taxon>
        <taxon>Crustacea</taxon>
        <taxon>Multicrustacea</taxon>
        <taxon>Malacostraca</taxon>
        <taxon>Eumalacostraca</taxon>
        <taxon>Eucarida</taxon>
        <taxon>Decapoda</taxon>
        <taxon>Pleocyemata</taxon>
        <taxon>Caridea</taxon>
        <taxon>Atyoidea</taxon>
        <taxon>Atyidae</taxon>
        <taxon>Halocaridina</taxon>
    </lineage>
</organism>
<comment type="similarity">
    <text evidence="2 6">Belongs to the complex I LYR family. SDHAF3 subfamily.</text>
</comment>
<comment type="function">
    <text evidence="6">Plays an essential role in the assembly of succinate dehydrogenase (SDH), an enzyme complex (also referred to as respiratory complex II) that is a component of both the tricarboxylic acid (TCA) cycle and the mitochondrial electron transport chain, and which couples the oxidation of succinate to fumarate with the reduction of ubiquinone (coenzyme Q) to ubiquinol. Promotes maturation of the iron-sulfur protein subunit of the SDH catalytic dimer, protecting it from the deleterious effects of oxidants. May act together with SDHAF1.</text>
</comment>
<dbReference type="CDD" id="cd20270">
    <property type="entry name" value="Complex1_LYR_SDHAF3_LYRM10"/>
    <property type="match status" value="1"/>
</dbReference>
<dbReference type="GO" id="GO:0005758">
    <property type="term" value="C:mitochondrial intermembrane space"/>
    <property type="evidence" value="ECO:0007669"/>
    <property type="project" value="TreeGrafter"/>
</dbReference>
<dbReference type="InterPro" id="IPR008381">
    <property type="entry name" value="SDHAF3/Sdh7"/>
</dbReference>
<comment type="subunit">
    <text evidence="6">Interacts with the iron-sulfur protein subunit within the SDH catalytic dimer.</text>
</comment>
<protein>
    <recommendedName>
        <fullName evidence="6">Succinate dehydrogenase assembly factor 3</fullName>
        <shortName evidence="6">SDH assembly factor 3</shortName>
        <shortName evidence="6">SDHAF3</shortName>
    </recommendedName>
</protein>
<evidence type="ECO:0000256" key="1">
    <source>
        <dbReference type="ARBA" id="ARBA00004305"/>
    </source>
</evidence>
<dbReference type="Proteomes" id="UP001381693">
    <property type="component" value="Unassembled WGS sequence"/>
</dbReference>
<evidence type="ECO:0000313" key="7">
    <source>
        <dbReference type="EMBL" id="KAK7076577.1"/>
    </source>
</evidence>
<reference evidence="7 8" key="1">
    <citation type="submission" date="2023-11" db="EMBL/GenBank/DDBJ databases">
        <title>Halocaridina rubra genome assembly.</title>
        <authorList>
            <person name="Smith C."/>
        </authorList>
    </citation>
    <scope>NUCLEOTIDE SEQUENCE [LARGE SCALE GENOMIC DNA]</scope>
    <source>
        <strain evidence="7">EP-1</strain>
        <tissue evidence="7">Whole</tissue>
    </source>
</reference>
<comment type="caution">
    <text evidence="7">The sequence shown here is derived from an EMBL/GenBank/DDBJ whole genome shotgun (WGS) entry which is preliminary data.</text>
</comment>
<evidence type="ECO:0000256" key="2">
    <source>
        <dbReference type="ARBA" id="ARBA00006020"/>
    </source>
</evidence>
<dbReference type="PANTHER" id="PTHR13137:SF6">
    <property type="entry name" value="SUCCINATE DEHYDROGENASE ASSEMBLY FACTOR 3, MITOCHONDRIAL"/>
    <property type="match status" value="1"/>
</dbReference>
<evidence type="ECO:0000256" key="4">
    <source>
        <dbReference type="ARBA" id="ARBA00023128"/>
    </source>
</evidence>
<dbReference type="Pfam" id="PF13233">
    <property type="entry name" value="Complex1_LYR_2"/>
    <property type="match status" value="1"/>
</dbReference>
<proteinExistence type="inferred from homology"/>
<comment type="subcellular location">
    <subcellularLocation>
        <location evidence="1 6">Mitochondrion matrix</location>
    </subcellularLocation>
</comment>
<evidence type="ECO:0000313" key="8">
    <source>
        <dbReference type="Proteomes" id="UP001381693"/>
    </source>
</evidence>
<dbReference type="GO" id="GO:0034553">
    <property type="term" value="P:mitochondrial respiratory chain complex II assembly"/>
    <property type="evidence" value="ECO:0007669"/>
    <property type="project" value="UniProtKB-UniRule"/>
</dbReference>
<keyword evidence="8" id="KW-1185">Reference proteome</keyword>